<dbReference type="InterPro" id="IPR012334">
    <property type="entry name" value="Pectin_lyas_fold"/>
</dbReference>
<accession>X1LRN1</accession>
<dbReference type="EMBL" id="BARV01015986">
    <property type="protein sequence ID" value="GAI21758.1"/>
    <property type="molecule type" value="Genomic_DNA"/>
</dbReference>
<dbReference type="SUPFAM" id="SSF51126">
    <property type="entry name" value="Pectin lyase-like"/>
    <property type="match status" value="1"/>
</dbReference>
<proteinExistence type="predicted"/>
<organism evidence="1">
    <name type="scientific">marine sediment metagenome</name>
    <dbReference type="NCBI Taxonomy" id="412755"/>
    <lineage>
        <taxon>unclassified sequences</taxon>
        <taxon>metagenomes</taxon>
        <taxon>ecological metagenomes</taxon>
    </lineage>
</organism>
<name>X1LRN1_9ZZZZ</name>
<dbReference type="Gene3D" id="2.160.20.10">
    <property type="entry name" value="Single-stranded right-handed beta-helix, Pectin lyase-like"/>
    <property type="match status" value="1"/>
</dbReference>
<dbReference type="AlphaFoldDB" id="X1LRN1"/>
<protein>
    <recommendedName>
        <fullName evidence="2">Right handed beta helix domain-containing protein</fullName>
    </recommendedName>
</protein>
<sequence>MDRNFAQYNTIPGEITTPFPTLKNLAVEWLIQGDDNLNGTVEIAYRVTGTSVWKEGMPLFRVPAGENIGFTWSNKHSGSIFDLDPDTGYEIRLRLSDPDGGSEERTVNAHTRPVPKIDQNAEIIELQAGTYDTLFTRSGNAGRPIVYLCSEGNAIYKHIDLQNREWVFIVGLTIINLDDKGIAIQLNGSENCVIRGCTINAIYGIVAYLPGATNCYISDNVVTGICEWSSRAMGSNGDNIGEGIQLTGAGNVICYNRVTGFRDCISTMEDSHVSNQTCID</sequence>
<evidence type="ECO:0008006" key="2">
    <source>
        <dbReference type="Google" id="ProtNLM"/>
    </source>
</evidence>
<comment type="caution">
    <text evidence="1">The sequence shown here is derived from an EMBL/GenBank/DDBJ whole genome shotgun (WGS) entry which is preliminary data.</text>
</comment>
<reference evidence="1" key="1">
    <citation type="journal article" date="2014" name="Front. Microbiol.">
        <title>High frequency of phylogenetically diverse reductive dehalogenase-homologous genes in deep subseafloor sedimentary metagenomes.</title>
        <authorList>
            <person name="Kawai M."/>
            <person name="Futagami T."/>
            <person name="Toyoda A."/>
            <person name="Takaki Y."/>
            <person name="Nishi S."/>
            <person name="Hori S."/>
            <person name="Arai W."/>
            <person name="Tsubouchi T."/>
            <person name="Morono Y."/>
            <person name="Uchiyama I."/>
            <person name="Ito T."/>
            <person name="Fujiyama A."/>
            <person name="Inagaki F."/>
            <person name="Takami H."/>
        </authorList>
    </citation>
    <scope>NUCLEOTIDE SEQUENCE</scope>
    <source>
        <strain evidence="1">Expedition CK06-06</strain>
    </source>
</reference>
<feature type="non-terminal residue" evidence="1">
    <location>
        <position position="280"/>
    </location>
</feature>
<evidence type="ECO:0000313" key="1">
    <source>
        <dbReference type="EMBL" id="GAI21758.1"/>
    </source>
</evidence>
<dbReference type="InterPro" id="IPR011050">
    <property type="entry name" value="Pectin_lyase_fold/virulence"/>
</dbReference>
<gene>
    <name evidence="1" type="ORF">S06H3_27538</name>
</gene>